<dbReference type="AlphaFoldDB" id="A0A0L9V0I8"/>
<evidence type="ECO:0000313" key="2">
    <source>
        <dbReference type="EMBL" id="KOM48274.1"/>
    </source>
</evidence>
<evidence type="ECO:0000256" key="1">
    <source>
        <dbReference type="SAM" id="SignalP"/>
    </source>
</evidence>
<dbReference type="EMBL" id="CM003377">
    <property type="protein sequence ID" value="KOM48274.1"/>
    <property type="molecule type" value="Genomic_DNA"/>
</dbReference>
<feature type="chain" id="PRO_5005596087" evidence="1">
    <location>
        <begin position="22"/>
        <end position="82"/>
    </location>
</feature>
<organism evidence="2 3">
    <name type="scientific">Phaseolus angularis</name>
    <name type="common">Azuki bean</name>
    <name type="synonym">Vigna angularis</name>
    <dbReference type="NCBI Taxonomy" id="3914"/>
    <lineage>
        <taxon>Eukaryota</taxon>
        <taxon>Viridiplantae</taxon>
        <taxon>Streptophyta</taxon>
        <taxon>Embryophyta</taxon>
        <taxon>Tracheophyta</taxon>
        <taxon>Spermatophyta</taxon>
        <taxon>Magnoliopsida</taxon>
        <taxon>eudicotyledons</taxon>
        <taxon>Gunneridae</taxon>
        <taxon>Pentapetalae</taxon>
        <taxon>rosids</taxon>
        <taxon>fabids</taxon>
        <taxon>Fabales</taxon>
        <taxon>Fabaceae</taxon>
        <taxon>Papilionoideae</taxon>
        <taxon>50 kb inversion clade</taxon>
        <taxon>NPAAA clade</taxon>
        <taxon>indigoferoid/millettioid clade</taxon>
        <taxon>Phaseoleae</taxon>
        <taxon>Vigna</taxon>
    </lineage>
</organism>
<protein>
    <submittedName>
        <fullName evidence="2">Uncharacterized protein</fullName>
    </submittedName>
</protein>
<dbReference type="Gramene" id="KOM48274">
    <property type="protein sequence ID" value="KOM48274"/>
    <property type="gene ID" value="LR48_Vigan07g197800"/>
</dbReference>
<feature type="signal peptide" evidence="1">
    <location>
        <begin position="1"/>
        <end position="21"/>
    </location>
</feature>
<dbReference type="Proteomes" id="UP000053144">
    <property type="component" value="Chromosome 7"/>
</dbReference>
<accession>A0A0L9V0I8</accession>
<evidence type="ECO:0000313" key="3">
    <source>
        <dbReference type="Proteomes" id="UP000053144"/>
    </source>
</evidence>
<sequence>MYSRSFVLVIAMITLWVGVEGEELLEEALEETDVKEVFGKVGDKRLVRAIDMVAFELDLLEEYDSRFKKLSLGDKLPIKFSK</sequence>
<proteinExistence type="predicted"/>
<gene>
    <name evidence="2" type="ORF">LR48_Vigan07g197800</name>
</gene>
<reference evidence="3" key="1">
    <citation type="journal article" date="2015" name="Proc. Natl. Acad. Sci. U.S.A.">
        <title>Genome sequencing of adzuki bean (Vigna angularis) provides insight into high starch and low fat accumulation and domestication.</title>
        <authorList>
            <person name="Yang K."/>
            <person name="Tian Z."/>
            <person name="Chen C."/>
            <person name="Luo L."/>
            <person name="Zhao B."/>
            <person name="Wang Z."/>
            <person name="Yu L."/>
            <person name="Li Y."/>
            <person name="Sun Y."/>
            <person name="Li W."/>
            <person name="Chen Y."/>
            <person name="Li Y."/>
            <person name="Zhang Y."/>
            <person name="Ai D."/>
            <person name="Zhao J."/>
            <person name="Shang C."/>
            <person name="Ma Y."/>
            <person name="Wu B."/>
            <person name="Wang M."/>
            <person name="Gao L."/>
            <person name="Sun D."/>
            <person name="Zhang P."/>
            <person name="Guo F."/>
            <person name="Wang W."/>
            <person name="Li Y."/>
            <person name="Wang J."/>
            <person name="Varshney R.K."/>
            <person name="Wang J."/>
            <person name="Ling H.Q."/>
            <person name="Wan P."/>
        </authorList>
    </citation>
    <scope>NUCLEOTIDE SEQUENCE</scope>
    <source>
        <strain evidence="3">cv. Jingnong 6</strain>
    </source>
</reference>
<keyword evidence="1" id="KW-0732">Signal</keyword>
<name>A0A0L9V0I8_PHAAN</name>